<dbReference type="Gene3D" id="3.30.420.10">
    <property type="entry name" value="Ribonuclease H-like superfamily/Ribonuclease H"/>
    <property type="match status" value="1"/>
</dbReference>
<evidence type="ECO:0000313" key="6">
    <source>
        <dbReference type="EMBL" id="PPK91928.1"/>
    </source>
</evidence>
<comment type="caution">
    <text evidence="6">The sequence shown here is derived from an EMBL/GenBank/DDBJ whole genome shotgun (WGS) entry which is preliminary data.</text>
</comment>
<dbReference type="InterPro" id="IPR013520">
    <property type="entry name" value="Ribonucl_H"/>
</dbReference>
<proteinExistence type="predicted"/>
<sequence length="361" mass="38209">MRVLPAASVRDLGVTALAAGPLTVHIGDRTRPSGRPVLHVTGPRFPGDAVTWGAAHEENAELHEDLAADARTARDVVDLAQHTALASMRRALDAADALDVETAAPRPVAPSLASGADAARVADVLLRVVLPAYATAAPLLPARVHAALADDVALPAVRRAMHWRCAEAGRLLTARHDAHTWAREMVRPDAAVLLDLETTALDGMACEVAVLDAATGETLLDTLVRPPTPCTAAAAAVHGITTAQLADAPTLAHVWDDVLRVTRGRRVLTWNADFDHAVLTRSAAAADLPLAHLDDVDTWACLMARHRDHAMRWRYAPLRGPHRALGDCHTARRVLHDLAAPAAGAPPTRIPAPTRALEAVA</sequence>
<dbReference type="CDD" id="cd06127">
    <property type="entry name" value="DEDDh"/>
    <property type="match status" value="1"/>
</dbReference>
<dbReference type="EMBL" id="PTJD01000019">
    <property type="protein sequence ID" value="PPK91928.1"/>
    <property type="molecule type" value="Genomic_DNA"/>
</dbReference>
<name>A0A2S6ICH6_9ACTN</name>
<dbReference type="AlphaFoldDB" id="A0A2S6ICH6"/>
<dbReference type="PANTHER" id="PTHR30231:SF4">
    <property type="entry name" value="PROTEIN NEN2"/>
    <property type="match status" value="1"/>
</dbReference>
<evidence type="ECO:0000256" key="2">
    <source>
        <dbReference type="ARBA" id="ARBA00022801"/>
    </source>
</evidence>
<reference evidence="6 7" key="1">
    <citation type="submission" date="2018-02" db="EMBL/GenBank/DDBJ databases">
        <title>Genomic Encyclopedia of Archaeal and Bacterial Type Strains, Phase II (KMG-II): from individual species to whole genera.</title>
        <authorList>
            <person name="Goeker M."/>
        </authorList>
    </citation>
    <scope>NUCLEOTIDE SEQUENCE [LARGE SCALE GENOMIC DNA]</scope>
    <source>
        <strain evidence="6 7">DSM 22857</strain>
    </source>
</reference>
<keyword evidence="7" id="KW-1185">Reference proteome</keyword>
<keyword evidence="2" id="KW-0378">Hydrolase</keyword>
<dbReference type="SMART" id="SM00479">
    <property type="entry name" value="EXOIII"/>
    <property type="match status" value="1"/>
</dbReference>
<dbReference type="Pfam" id="PF00929">
    <property type="entry name" value="RNase_T"/>
    <property type="match status" value="1"/>
</dbReference>
<dbReference type="GO" id="GO:0003676">
    <property type="term" value="F:nucleic acid binding"/>
    <property type="evidence" value="ECO:0007669"/>
    <property type="project" value="InterPro"/>
</dbReference>
<evidence type="ECO:0000313" key="7">
    <source>
        <dbReference type="Proteomes" id="UP000239485"/>
    </source>
</evidence>
<accession>A0A2S6ICH6</accession>
<evidence type="ECO:0000256" key="1">
    <source>
        <dbReference type="ARBA" id="ARBA00022722"/>
    </source>
</evidence>
<evidence type="ECO:0000256" key="3">
    <source>
        <dbReference type="ARBA" id="ARBA00022839"/>
    </source>
</evidence>
<gene>
    <name evidence="6" type="ORF">CLV92_1199</name>
</gene>
<dbReference type="RefSeq" id="WP_104435524.1">
    <property type="nucleotide sequence ID" value="NZ_PTJD01000019.1"/>
</dbReference>
<dbReference type="PANTHER" id="PTHR30231">
    <property type="entry name" value="DNA POLYMERASE III SUBUNIT EPSILON"/>
    <property type="match status" value="1"/>
</dbReference>
<dbReference type="SUPFAM" id="SSF53098">
    <property type="entry name" value="Ribonuclease H-like"/>
    <property type="match status" value="1"/>
</dbReference>
<dbReference type="InterPro" id="IPR012337">
    <property type="entry name" value="RNaseH-like_sf"/>
</dbReference>
<evidence type="ECO:0000259" key="5">
    <source>
        <dbReference type="SMART" id="SM00479"/>
    </source>
</evidence>
<keyword evidence="3" id="KW-0269">Exonuclease</keyword>
<organism evidence="6 7">
    <name type="scientific">Kineococcus xinjiangensis</name>
    <dbReference type="NCBI Taxonomy" id="512762"/>
    <lineage>
        <taxon>Bacteria</taxon>
        <taxon>Bacillati</taxon>
        <taxon>Actinomycetota</taxon>
        <taxon>Actinomycetes</taxon>
        <taxon>Kineosporiales</taxon>
        <taxon>Kineosporiaceae</taxon>
        <taxon>Kineococcus</taxon>
    </lineage>
</organism>
<protein>
    <submittedName>
        <fullName evidence="6">DNA polymerase III epsilon subunit-like protein</fullName>
    </submittedName>
</protein>
<dbReference type="OrthoDB" id="9791657at2"/>
<feature type="region of interest" description="Disordered" evidence="4">
    <location>
        <begin position="342"/>
        <end position="361"/>
    </location>
</feature>
<dbReference type="InterPro" id="IPR036397">
    <property type="entry name" value="RNaseH_sf"/>
</dbReference>
<dbReference type="GO" id="GO:0008408">
    <property type="term" value="F:3'-5' exonuclease activity"/>
    <property type="evidence" value="ECO:0007669"/>
    <property type="project" value="TreeGrafter"/>
</dbReference>
<dbReference type="Proteomes" id="UP000239485">
    <property type="component" value="Unassembled WGS sequence"/>
</dbReference>
<evidence type="ECO:0000256" key="4">
    <source>
        <dbReference type="SAM" id="MobiDB-lite"/>
    </source>
</evidence>
<keyword evidence="1" id="KW-0540">Nuclease</keyword>
<feature type="domain" description="Exonuclease" evidence="5">
    <location>
        <begin position="190"/>
        <end position="344"/>
    </location>
</feature>